<comment type="caution">
    <text evidence="1">The sequence shown here is derived from an EMBL/GenBank/DDBJ whole genome shotgun (WGS) entry which is preliminary data.</text>
</comment>
<reference evidence="1 2" key="1">
    <citation type="journal article" date="2019" name="Commun. Biol.">
        <title>The bagworm genome reveals a unique fibroin gene that provides high tensile strength.</title>
        <authorList>
            <person name="Kono N."/>
            <person name="Nakamura H."/>
            <person name="Ohtoshi R."/>
            <person name="Tomita M."/>
            <person name="Numata K."/>
            <person name="Arakawa K."/>
        </authorList>
    </citation>
    <scope>NUCLEOTIDE SEQUENCE [LARGE SCALE GENOMIC DNA]</scope>
</reference>
<sequence>MSRQLTGRAVSRLRLDARTLGNTGLRVAFSNRVHNEELLKRSLTFGASPHVGERFCCVKEKKKGNPCVYLAELFVLRAENGIDACIKKYPLNVPNLLLAILLFNGQTRRILQLTTAWAGVVEGALYSDIGRRGRGSAASADCRTRAVRVLAE</sequence>
<dbReference type="Proteomes" id="UP000299102">
    <property type="component" value="Unassembled WGS sequence"/>
</dbReference>
<keyword evidence="2" id="KW-1185">Reference proteome</keyword>
<dbReference type="AlphaFoldDB" id="A0A4C1VUD2"/>
<proteinExistence type="predicted"/>
<protein>
    <submittedName>
        <fullName evidence="1">Uncharacterized protein</fullName>
    </submittedName>
</protein>
<organism evidence="1 2">
    <name type="scientific">Eumeta variegata</name>
    <name type="common">Bagworm moth</name>
    <name type="synonym">Eumeta japonica</name>
    <dbReference type="NCBI Taxonomy" id="151549"/>
    <lineage>
        <taxon>Eukaryota</taxon>
        <taxon>Metazoa</taxon>
        <taxon>Ecdysozoa</taxon>
        <taxon>Arthropoda</taxon>
        <taxon>Hexapoda</taxon>
        <taxon>Insecta</taxon>
        <taxon>Pterygota</taxon>
        <taxon>Neoptera</taxon>
        <taxon>Endopterygota</taxon>
        <taxon>Lepidoptera</taxon>
        <taxon>Glossata</taxon>
        <taxon>Ditrysia</taxon>
        <taxon>Tineoidea</taxon>
        <taxon>Psychidae</taxon>
        <taxon>Oiketicinae</taxon>
        <taxon>Eumeta</taxon>
    </lineage>
</organism>
<gene>
    <name evidence="1" type="ORF">EVAR_29597_1</name>
</gene>
<evidence type="ECO:0000313" key="1">
    <source>
        <dbReference type="EMBL" id="GBP42341.1"/>
    </source>
</evidence>
<dbReference type="EMBL" id="BGZK01000416">
    <property type="protein sequence ID" value="GBP42341.1"/>
    <property type="molecule type" value="Genomic_DNA"/>
</dbReference>
<accession>A0A4C1VUD2</accession>
<name>A0A4C1VUD2_EUMVA</name>
<evidence type="ECO:0000313" key="2">
    <source>
        <dbReference type="Proteomes" id="UP000299102"/>
    </source>
</evidence>